<dbReference type="NCBIfam" id="TIGR01451">
    <property type="entry name" value="B_ant_repeat"/>
    <property type="match status" value="1"/>
</dbReference>
<protein>
    <recommendedName>
        <fullName evidence="4">OmpA-like domain-containing protein</fullName>
    </recommendedName>
</protein>
<dbReference type="SUPFAM" id="SSF103088">
    <property type="entry name" value="OmpA-like"/>
    <property type="match status" value="1"/>
</dbReference>
<dbReference type="PANTHER" id="PTHR30329">
    <property type="entry name" value="STATOR ELEMENT OF FLAGELLAR MOTOR COMPLEX"/>
    <property type="match status" value="1"/>
</dbReference>
<dbReference type="CDD" id="cd07185">
    <property type="entry name" value="OmpA_C-like"/>
    <property type="match status" value="1"/>
</dbReference>
<dbReference type="EMBL" id="BAABRT010000004">
    <property type="protein sequence ID" value="GAA5524219.1"/>
    <property type="molecule type" value="Genomic_DNA"/>
</dbReference>
<organism evidence="5 6">
    <name type="scientific">Microbulbifer aestuariivivens</name>
    <dbReference type="NCBI Taxonomy" id="1908308"/>
    <lineage>
        <taxon>Bacteria</taxon>
        <taxon>Pseudomonadati</taxon>
        <taxon>Pseudomonadota</taxon>
        <taxon>Gammaproteobacteria</taxon>
        <taxon>Cellvibrionales</taxon>
        <taxon>Microbulbiferaceae</taxon>
        <taxon>Microbulbifer</taxon>
    </lineage>
</organism>
<feature type="chain" id="PRO_5046415388" description="OmpA-like domain-containing protein" evidence="3">
    <location>
        <begin position="47"/>
        <end position="2082"/>
    </location>
</feature>
<evidence type="ECO:0000256" key="3">
    <source>
        <dbReference type="SAM" id="SignalP"/>
    </source>
</evidence>
<dbReference type="InterPro" id="IPR001434">
    <property type="entry name" value="OmcB-like_DUF11"/>
</dbReference>
<reference evidence="5 6" key="1">
    <citation type="submission" date="2024-02" db="EMBL/GenBank/DDBJ databases">
        <title>Microbulbifer aestuariivivens NBRC 112533.</title>
        <authorList>
            <person name="Ichikawa N."/>
            <person name="Katano-Makiyama Y."/>
            <person name="Hidaka K."/>
        </authorList>
    </citation>
    <scope>NUCLEOTIDE SEQUENCE [LARGE SCALE GENOMIC DNA]</scope>
    <source>
        <strain evidence="5 6">NBRC 112533</strain>
    </source>
</reference>
<dbReference type="InterPro" id="IPR013784">
    <property type="entry name" value="Carb-bd-like_fold"/>
</dbReference>
<dbReference type="Pfam" id="PF00691">
    <property type="entry name" value="OmpA"/>
    <property type="match status" value="1"/>
</dbReference>
<dbReference type="InterPro" id="IPR013783">
    <property type="entry name" value="Ig-like_fold"/>
</dbReference>
<proteinExistence type="predicted"/>
<dbReference type="Proteomes" id="UP001408594">
    <property type="component" value="Unassembled WGS sequence"/>
</dbReference>
<dbReference type="SUPFAM" id="SSF49452">
    <property type="entry name" value="Starch-binding domain-like"/>
    <property type="match status" value="1"/>
</dbReference>
<evidence type="ECO:0000256" key="2">
    <source>
        <dbReference type="SAM" id="MobiDB-lite"/>
    </source>
</evidence>
<dbReference type="InterPro" id="IPR047589">
    <property type="entry name" value="DUF11_rpt"/>
</dbReference>
<dbReference type="Gene3D" id="2.60.40.10">
    <property type="entry name" value="Immunoglobulins"/>
    <property type="match status" value="2"/>
</dbReference>
<feature type="region of interest" description="Disordered" evidence="2">
    <location>
        <begin position="968"/>
        <end position="994"/>
    </location>
</feature>
<dbReference type="InterPro" id="IPR050330">
    <property type="entry name" value="Bact_OuterMem_StrucFunc"/>
</dbReference>
<feature type="region of interest" description="Disordered" evidence="2">
    <location>
        <begin position="917"/>
        <end position="956"/>
    </location>
</feature>
<dbReference type="InterPro" id="IPR006665">
    <property type="entry name" value="OmpA-like"/>
</dbReference>
<evidence type="ECO:0000259" key="4">
    <source>
        <dbReference type="PROSITE" id="PS51123"/>
    </source>
</evidence>
<feature type="domain" description="OmpA-like" evidence="4">
    <location>
        <begin position="655"/>
        <end position="780"/>
    </location>
</feature>
<comment type="caution">
    <text evidence="5">The sequence shown here is derived from an EMBL/GenBank/DDBJ whole genome shotgun (WGS) entry which is preliminary data.</text>
</comment>
<dbReference type="PROSITE" id="PS51123">
    <property type="entry name" value="OMPA_2"/>
    <property type="match status" value="1"/>
</dbReference>
<name>A0ABP9WM72_9GAMM</name>
<feature type="signal peptide" evidence="3">
    <location>
        <begin position="1"/>
        <end position="46"/>
    </location>
</feature>
<dbReference type="SUPFAM" id="SSF49478">
    <property type="entry name" value="Cna protein B-type domain"/>
    <property type="match status" value="1"/>
</dbReference>
<dbReference type="InterPro" id="IPR036737">
    <property type="entry name" value="OmpA-like_sf"/>
</dbReference>
<dbReference type="PANTHER" id="PTHR30329:SF21">
    <property type="entry name" value="LIPOPROTEIN YIAD-RELATED"/>
    <property type="match status" value="1"/>
</dbReference>
<keyword evidence="6" id="KW-1185">Reference proteome</keyword>
<dbReference type="Gene3D" id="3.30.1330.60">
    <property type="entry name" value="OmpA-like domain"/>
    <property type="match status" value="1"/>
</dbReference>
<keyword evidence="3" id="KW-0732">Signal</keyword>
<evidence type="ECO:0000313" key="5">
    <source>
        <dbReference type="EMBL" id="GAA5524219.1"/>
    </source>
</evidence>
<evidence type="ECO:0000256" key="1">
    <source>
        <dbReference type="PROSITE-ProRule" id="PRU00473"/>
    </source>
</evidence>
<keyword evidence="1" id="KW-0472">Membrane</keyword>
<dbReference type="Pfam" id="PF01345">
    <property type="entry name" value="DUF11"/>
    <property type="match status" value="1"/>
</dbReference>
<evidence type="ECO:0000313" key="6">
    <source>
        <dbReference type="Proteomes" id="UP001408594"/>
    </source>
</evidence>
<feature type="region of interest" description="Disordered" evidence="2">
    <location>
        <begin position="1780"/>
        <end position="1800"/>
    </location>
</feature>
<feature type="compositionally biased region" description="Gly residues" evidence="2">
    <location>
        <begin position="928"/>
        <end position="944"/>
    </location>
</feature>
<accession>A0ABP9WM72</accession>
<gene>
    <name evidence="5" type="ORF">Maes01_00773</name>
</gene>
<sequence>MPVSQQHPAFPTPGHKAVSAPAHVWLPLVFLFFSLISLFAPSAAQAQNQSQPTEPSITNTARASWFYPGSPGIPVQKDSNALTLPLLQVPACTPSTAFFYQQVPAAQSLADARERAFEGGAYAPNADPDAANAPLPPPSALDGSALSLAALATVPATVYHAGEPILLTLEDANRNLDPAIRELVQVSLASAYGDGANNPSSAAPDREILYLRETGADTGIFSAAIQSRLADGQYTPRDGDGQLVLGINARLQFDYGDPMCDGESAQTAILVDPLGVVFDSVDGTPLAGATVSLVRAADGSAAPVFADDGVTPISNVQQTGANGMVGFRFPFVPPGDYRLLVTPPAGYSAPSTVADADMPPAPDGSPYQVVPASRGQVFTLVPGPVLVVDIPVDPGNSGLLLEKSVSESSAAIGDFLQYRLQLENLTAREATQGRISDTLPAGMRYREGSLAIDGVRRADPAISADGRVLEIPLDPLAPAGQVEVRYVVEVAAGTANGEAVNRASASAQGPGGRPLNSNLAQATVNIRQPFISDRFTLVGSVLGGDCDTPAAERQGIAGVRVLLEDGSHVVTDSDGRYHFQGVRPGTHVVQLDIDHLPDGWQPVSCVDNTRSAGSSYSRFVDARGGSLWRVDFQLRPGEAGLRLQTETTAASPLIEPVAPRNFTFRGRFASGDDQLLPESLAELQALLRELQTGEVLTLQAVGHTDSQRLSARAAAKFQDNYGLAMARAATIADALGAALGLSAERITVGGMGPDQPLASNDSAAGMATNRRVEVTVYGRTGPPTEVVGKRLQLRHQLRLDTSVGDFSNLRITAMLPGGLRYLPGTAQLDGVAVADPRQMDNMLLWRLPDTVASGNEDRDERFTRHFTFQTESLQRRDDTAAATCAQDTSLKVNALVDTPLGKNLRLPLAENRLGCPTDALLPGDADHNGGGSSPAGTGQQGGAEQGAREPGVATTTLDSGRLAVALTATGNGKGARAPGAETGDSSEPAKASSISAAGGDVNWLARARGQSGLLFPPEKHNPRAPAVRAVIAHGVGEKVELSINGEPAPALSFDGVETAASGNSAISKWRALPLEEGDNLLEARVLDDGGRELARYSRNVHYANTPARAVLVEEQSRLVADGVSRPQIAVRILDRDGYPVRDGITGTLGISAPYETWQSNDDRQQRQLAGMEALRPQYLVQGDEGIARIELAPTTNSGAFTLDFRFRTGTDSVRTQQLQGWMAPAAREWVVVGFAEGTLGYNTLEQNMQPLAAGDEEGVYTDGQISFYAKGRVLGRWLLTMAYDSDKTREEGLLSPIDPSRYYTLYGDGTTPVYGAPSRDKLYVKMERGQFYALFGDYETGLVNTQLSRYSRALNGFKAENGAGPLVFNVFAAETEQSYARDEIQGNGTSGLYPLSFPGIVLNSERVRIEIRDRVQQQRVLETRNLTPYLDYEIDYAAGTLFFREPVYSRDLDFNPVYIVAEYETSAADNRQFNGGGRIGLQLFDDTLELGVSALRDDSSLGRTDLAGADLGWRFADDTELRLETAQSEGSSAGTGRSGEAWLAELEHHSSRYDLLAYSRHQDADFGLNQQNLGNAGQRKTGAQGQLRLGERWSLEAEAYHQQNLVSDAERNAAIGKLRFDGDAGSLSLGAQHIADKLPGDLGTAEEAASSQALVAVSRRLLDGRMDVSLQAETTLDSGQAQSADYPDRYVLGATYALTDSTRVLLAREFTDGSDQDTTATRFGVQVTPWQGARITSTLNQSRTGDFDPRHYSQLGLSQVAALGEQWRLEFGLDSSNTLDGGAPLPSVDSEPGSSPFGQASATAVSDDFVALSAGASWRGDLWGWRGRLESRNSDSSERFGLTSSFLRQARAGVAFSSQLEAFHDASDSGVEGRLASLDLSWAWRPLDSRWSLLNRLEFRYESLFSPASVDTLNSGLFGFDSLTGSDVQSRRLINNFALNRVSSPWDAEERSGNLFQRYTRSQWSLFYGAKYVLDSFDGQEYSGYTDMLGLEVRHDLTPWLDLGLQASALNSWSAGTHSFSFGPQVGFSPVRDGWVTLGWNLSGFRDRDFEAARYTAKGPYLQLRFKFDQNTRFGTGSDSGE</sequence>